<evidence type="ECO:0008006" key="4">
    <source>
        <dbReference type="Google" id="ProtNLM"/>
    </source>
</evidence>
<accession>A0A1X0JB23</accession>
<evidence type="ECO:0000313" key="3">
    <source>
        <dbReference type="Proteomes" id="UP000192434"/>
    </source>
</evidence>
<organism evidence="2 3">
    <name type="scientific">Mycobacteroides saopaulense</name>
    <dbReference type="NCBI Taxonomy" id="1578165"/>
    <lineage>
        <taxon>Bacteria</taxon>
        <taxon>Bacillati</taxon>
        <taxon>Actinomycetota</taxon>
        <taxon>Actinomycetes</taxon>
        <taxon>Mycobacteriales</taxon>
        <taxon>Mycobacteriaceae</taxon>
        <taxon>Mycobacteroides</taxon>
    </lineage>
</organism>
<sequence>MAAFAYSFLCSLYVLAPLVEISQGGAILAGPADAVRVHRWNRARALSWKVFICNAVSWRGRCRSAKMPTNQDSREVREGGWPHALTVGSLGI</sequence>
<evidence type="ECO:0000256" key="1">
    <source>
        <dbReference type="SAM" id="SignalP"/>
    </source>
</evidence>
<feature type="signal peptide" evidence="1">
    <location>
        <begin position="1"/>
        <end position="16"/>
    </location>
</feature>
<keyword evidence="1" id="KW-0732">Signal</keyword>
<dbReference type="EMBL" id="MVII01000007">
    <property type="protein sequence ID" value="ORB59437.1"/>
    <property type="molecule type" value="Genomic_DNA"/>
</dbReference>
<protein>
    <recommendedName>
        <fullName evidence="4">Secreted protein</fullName>
    </recommendedName>
</protein>
<dbReference type="AlphaFoldDB" id="A0A1X0JB23"/>
<name>A0A1X0JB23_9MYCO</name>
<proteinExistence type="predicted"/>
<comment type="caution">
    <text evidence="2">The sequence shown here is derived from an EMBL/GenBank/DDBJ whole genome shotgun (WGS) entry which is preliminary data.</text>
</comment>
<gene>
    <name evidence="2" type="ORF">BST43_07090</name>
</gene>
<evidence type="ECO:0000313" key="2">
    <source>
        <dbReference type="EMBL" id="ORB59437.1"/>
    </source>
</evidence>
<dbReference type="Proteomes" id="UP000192434">
    <property type="component" value="Unassembled WGS sequence"/>
</dbReference>
<feature type="chain" id="PRO_5039429637" description="Secreted protein" evidence="1">
    <location>
        <begin position="17"/>
        <end position="92"/>
    </location>
</feature>
<reference evidence="2 3" key="1">
    <citation type="submission" date="2016-12" db="EMBL/GenBank/DDBJ databases">
        <title>The new phylogeny of genus Mycobacterium.</title>
        <authorList>
            <person name="Tortoli E."/>
            <person name="Trovato A."/>
            <person name="Cirillo D.M."/>
        </authorList>
    </citation>
    <scope>NUCLEOTIDE SEQUENCE [LARGE SCALE GENOMIC DNA]</scope>
    <source>
        <strain evidence="2 3">CCUG 66554</strain>
    </source>
</reference>